<dbReference type="InterPro" id="IPR036286">
    <property type="entry name" value="LexA/Signal_pep-like_sf"/>
</dbReference>
<dbReference type="Gene3D" id="2.10.109.10">
    <property type="entry name" value="Umud Fragment, subunit A"/>
    <property type="match status" value="1"/>
</dbReference>
<keyword evidence="1" id="KW-0805">Transcription regulation</keyword>
<dbReference type="AlphaFoldDB" id="A0AA41D6I3"/>
<proteinExistence type="predicted"/>
<feature type="domain" description="HTH cro/C1-type" evidence="4">
    <location>
        <begin position="16"/>
        <end position="70"/>
    </location>
</feature>
<dbReference type="SUPFAM" id="SSF47413">
    <property type="entry name" value="lambda repressor-like DNA-binding domains"/>
    <property type="match status" value="1"/>
</dbReference>
<dbReference type="Gene3D" id="1.10.260.40">
    <property type="entry name" value="lambda repressor-like DNA-binding domains"/>
    <property type="match status" value="1"/>
</dbReference>
<evidence type="ECO:0000256" key="2">
    <source>
        <dbReference type="ARBA" id="ARBA00023125"/>
    </source>
</evidence>
<dbReference type="Pfam" id="PF01381">
    <property type="entry name" value="HTH_3"/>
    <property type="match status" value="1"/>
</dbReference>
<reference evidence="5 6" key="1">
    <citation type="journal article" date="2021" name="Sci. Rep.">
        <title>The distribution of antibiotic resistance genes in chicken gut microbiota commensals.</title>
        <authorList>
            <person name="Juricova H."/>
            <person name="Matiasovicova J."/>
            <person name="Kubasova T."/>
            <person name="Cejkova D."/>
            <person name="Rychlik I."/>
        </authorList>
    </citation>
    <scope>NUCLEOTIDE SEQUENCE [LARGE SCALE GENOMIC DNA]</scope>
    <source>
        <strain evidence="5 6">An421</strain>
    </source>
</reference>
<keyword evidence="2" id="KW-0238">DNA-binding</keyword>
<dbReference type="PANTHER" id="PTHR40661">
    <property type="match status" value="1"/>
</dbReference>
<protein>
    <submittedName>
        <fullName evidence="5">LexA family transcriptional regulator</fullName>
    </submittedName>
</protein>
<sequence>MDTNYTRMDNGQGNRLRELRVHLNMTQKQMADILDVGQNTYSRIENGVSSFKDSYKRIIEDKYHLTTGWLSGADVPMFKDGDSIAGIIEHDVQKNNRDRLKEQILNELVDKAINPQISYTTGVPYYNVDFIGGFDIVENDQTINPEYNIDFQKYNEATCWCNVTGHSMEPEITHGDIIALKRIDDFSFLPLGEVYAIVTTNGMRTIKRLGPSSNPENYTLVPANKSPEYGVQELPKKMIRTIYHVLGCMKRL</sequence>
<dbReference type="SMART" id="SM00530">
    <property type="entry name" value="HTH_XRE"/>
    <property type="match status" value="1"/>
</dbReference>
<evidence type="ECO:0000313" key="5">
    <source>
        <dbReference type="EMBL" id="MBM6856563.1"/>
    </source>
</evidence>
<evidence type="ECO:0000259" key="4">
    <source>
        <dbReference type="PROSITE" id="PS50943"/>
    </source>
</evidence>
<evidence type="ECO:0000256" key="3">
    <source>
        <dbReference type="ARBA" id="ARBA00023163"/>
    </source>
</evidence>
<evidence type="ECO:0000313" key="6">
    <source>
        <dbReference type="Proteomes" id="UP000698924"/>
    </source>
</evidence>
<dbReference type="Proteomes" id="UP000698924">
    <property type="component" value="Unassembled WGS sequence"/>
</dbReference>
<keyword evidence="3" id="KW-0804">Transcription</keyword>
<evidence type="ECO:0000256" key="1">
    <source>
        <dbReference type="ARBA" id="ARBA00023015"/>
    </source>
</evidence>
<accession>A0AA41D6I3</accession>
<keyword evidence="6" id="KW-1185">Reference proteome</keyword>
<dbReference type="PROSITE" id="PS50943">
    <property type="entry name" value="HTH_CROC1"/>
    <property type="match status" value="1"/>
</dbReference>
<organism evidence="5 6">
    <name type="scientific">Caecibacteroides pullorum</name>
    <dbReference type="NCBI Taxonomy" id="2725562"/>
    <lineage>
        <taxon>Bacteria</taxon>
        <taxon>Pseudomonadati</taxon>
        <taxon>Bacteroidota</taxon>
        <taxon>Bacteroidia</taxon>
        <taxon>Bacteroidales</taxon>
        <taxon>Bacteroidaceae</taxon>
        <taxon>Caecibacteroides</taxon>
    </lineage>
</organism>
<dbReference type="RefSeq" id="WP_204971047.1">
    <property type="nucleotide sequence ID" value="NZ_JAAZTS010000002.1"/>
</dbReference>
<gene>
    <name evidence="5" type="ORF">H6D15_02910</name>
</gene>
<dbReference type="PANTHER" id="PTHR40661:SF3">
    <property type="entry name" value="FELS-1 PROPHAGE TRANSCRIPTIONAL REGULATOR"/>
    <property type="match status" value="1"/>
</dbReference>
<dbReference type="InterPro" id="IPR039418">
    <property type="entry name" value="LexA-like"/>
</dbReference>
<dbReference type="InterPro" id="IPR010982">
    <property type="entry name" value="Lambda_DNA-bd_dom_sf"/>
</dbReference>
<dbReference type="Pfam" id="PF00717">
    <property type="entry name" value="Peptidase_S24"/>
    <property type="match status" value="1"/>
</dbReference>
<dbReference type="InterPro" id="IPR015927">
    <property type="entry name" value="Peptidase_S24_S26A/B/C"/>
</dbReference>
<dbReference type="GO" id="GO:0003677">
    <property type="term" value="F:DNA binding"/>
    <property type="evidence" value="ECO:0007669"/>
    <property type="project" value="UniProtKB-KW"/>
</dbReference>
<dbReference type="CDD" id="cd06529">
    <property type="entry name" value="S24_LexA-like"/>
    <property type="match status" value="1"/>
</dbReference>
<dbReference type="InterPro" id="IPR001387">
    <property type="entry name" value="Cro/C1-type_HTH"/>
</dbReference>
<comment type="caution">
    <text evidence="5">The sequence shown here is derived from an EMBL/GenBank/DDBJ whole genome shotgun (WGS) entry which is preliminary data.</text>
</comment>
<dbReference type="CDD" id="cd00093">
    <property type="entry name" value="HTH_XRE"/>
    <property type="match status" value="1"/>
</dbReference>
<dbReference type="EMBL" id="JACJMO010000002">
    <property type="protein sequence ID" value="MBM6856563.1"/>
    <property type="molecule type" value="Genomic_DNA"/>
</dbReference>
<name>A0AA41D6I3_9BACT</name>
<dbReference type="SUPFAM" id="SSF51306">
    <property type="entry name" value="LexA/Signal peptidase"/>
    <property type="match status" value="1"/>
</dbReference>